<feature type="region of interest" description="Disordered" evidence="1">
    <location>
        <begin position="274"/>
        <end position="445"/>
    </location>
</feature>
<keyword evidence="4" id="KW-1185">Reference proteome</keyword>
<feature type="compositionally biased region" description="Polar residues" evidence="1">
    <location>
        <begin position="15"/>
        <end position="34"/>
    </location>
</feature>
<feature type="compositionally biased region" description="Polar residues" evidence="1">
    <location>
        <begin position="583"/>
        <end position="602"/>
    </location>
</feature>
<feature type="domain" description="HNH nuclease" evidence="2">
    <location>
        <begin position="79"/>
        <end position="134"/>
    </location>
</feature>
<dbReference type="InterPro" id="IPR003615">
    <property type="entry name" value="HNH_nuc"/>
</dbReference>
<feature type="compositionally biased region" description="Acidic residues" evidence="1">
    <location>
        <begin position="288"/>
        <end position="344"/>
    </location>
</feature>
<protein>
    <recommendedName>
        <fullName evidence="2">HNH nuclease domain-containing protein</fullName>
    </recommendedName>
</protein>
<feature type="compositionally biased region" description="Acidic residues" evidence="1">
    <location>
        <begin position="360"/>
        <end position="373"/>
    </location>
</feature>
<accession>A0AAW0BL01</accession>
<proteinExistence type="predicted"/>
<reference evidence="3 4" key="1">
    <citation type="submission" date="2024-01" db="EMBL/GenBank/DDBJ databases">
        <title>A draft genome for a cacao thread blight-causing isolate of Paramarasmius palmivorus.</title>
        <authorList>
            <person name="Baruah I.K."/>
            <person name="Bukari Y."/>
            <person name="Amoako-Attah I."/>
            <person name="Meinhardt L.W."/>
            <person name="Bailey B.A."/>
            <person name="Cohen S.P."/>
        </authorList>
    </citation>
    <scope>NUCLEOTIDE SEQUENCE [LARGE SCALE GENOMIC DNA]</scope>
    <source>
        <strain evidence="3 4">GH-12</strain>
    </source>
</reference>
<sequence>MQRQTLHKRRDEQTPPLNSSERDPQSTPLPSSDPGSRKIGSPDKKISLTKLEKARVVEASTCGKRCGITQESFKGNADNEFCHVAEKSTPLKLVHHMENQWGLSRGTLNVDQSANVVLMQANLHKAFDTGAFMFLPQRKLLEQILEYTDMAQPKAAFDKVFKVKRRQPWSYTFFPLKWNPDRSVFIKTLDFSKGLSEDPDDEVFANAPGYTQFEPCNEKQREEFRFKLHIHPFFVIFNAGCKLRELGKAEISALNILDSRVSDIVDIFAQWMTGYQGPPPTPTKAADEENTGEDQVEGRDEDENDDEGEDEEEDEDEDEDEGEGEDKDDEDEDEDEDEEDEDEDKATHDHWDANNTSEKEDGEPADPDPDLDEMLPIKDKGKAAQHKSGPTEGDYHLLAPAAQPKDGVTSHHLDDESSTIAAGPPPSTFVDTALSADGDSQATGSQWAEIFAPSFASAPVGVAGPSFALAGSIDKRLRGYPKAPKTDIQDTSPVSAIRGLKRKQDALGAALARSDVASEPQISTRGRTRRGAPKTLMLPPHDTDTRPGQSSSQSAVPPPSIPSRRHSTRLRTSAMQASASSSTIPNEASRSRAQSDATSQFTAFAPAVEITDDEGSRHSLTGPKRKKKRRNSSAEYKPGRS</sequence>
<feature type="region of interest" description="Disordered" evidence="1">
    <location>
        <begin position="478"/>
        <end position="641"/>
    </location>
</feature>
<dbReference type="Pfam" id="PF13391">
    <property type="entry name" value="HNH_2"/>
    <property type="match status" value="1"/>
</dbReference>
<dbReference type="AlphaFoldDB" id="A0AAW0BL01"/>
<gene>
    <name evidence="3" type="ORF">VNI00_015386</name>
</gene>
<evidence type="ECO:0000313" key="3">
    <source>
        <dbReference type="EMBL" id="KAK7026844.1"/>
    </source>
</evidence>
<comment type="caution">
    <text evidence="3">The sequence shown here is derived from an EMBL/GenBank/DDBJ whole genome shotgun (WGS) entry which is preliminary data.</text>
</comment>
<dbReference type="EMBL" id="JAYKXP010000099">
    <property type="protein sequence ID" value="KAK7026844.1"/>
    <property type="molecule type" value="Genomic_DNA"/>
</dbReference>
<dbReference type="PANTHER" id="PTHR48209">
    <property type="entry name" value="AGL056WP"/>
    <property type="match status" value="1"/>
</dbReference>
<organism evidence="3 4">
    <name type="scientific">Paramarasmius palmivorus</name>
    <dbReference type="NCBI Taxonomy" id="297713"/>
    <lineage>
        <taxon>Eukaryota</taxon>
        <taxon>Fungi</taxon>
        <taxon>Dikarya</taxon>
        <taxon>Basidiomycota</taxon>
        <taxon>Agaricomycotina</taxon>
        <taxon>Agaricomycetes</taxon>
        <taxon>Agaricomycetidae</taxon>
        <taxon>Agaricales</taxon>
        <taxon>Marasmiineae</taxon>
        <taxon>Marasmiaceae</taxon>
        <taxon>Paramarasmius</taxon>
    </lineage>
</organism>
<dbReference type="Proteomes" id="UP001383192">
    <property type="component" value="Unassembled WGS sequence"/>
</dbReference>
<feature type="compositionally biased region" description="Low complexity" evidence="1">
    <location>
        <begin position="573"/>
        <end position="582"/>
    </location>
</feature>
<name>A0AAW0BL01_9AGAR</name>
<feature type="region of interest" description="Disordered" evidence="1">
    <location>
        <begin position="1"/>
        <end position="45"/>
    </location>
</feature>
<evidence type="ECO:0000256" key="1">
    <source>
        <dbReference type="SAM" id="MobiDB-lite"/>
    </source>
</evidence>
<evidence type="ECO:0000259" key="2">
    <source>
        <dbReference type="Pfam" id="PF13391"/>
    </source>
</evidence>
<evidence type="ECO:0000313" key="4">
    <source>
        <dbReference type="Proteomes" id="UP001383192"/>
    </source>
</evidence>